<dbReference type="InterPro" id="IPR050574">
    <property type="entry name" value="HPF/YfiA_ribosome-assoc"/>
</dbReference>
<dbReference type="Proteomes" id="UP000070058">
    <property type="component" value="Unassembled WGS sequence"/>
</dbReference>
<dbReference type="Gene3D" id="3.30.160.100">
    <property type="entry name" value="Ribosome hibernation promotion factor-like"/>
    <property type="match status" value="1"/>
</dbReference>
<dbReference type="InterPro" id="IPR036567">
    <property type="entry name" value="RHF-like"/>
</dbReference>
<dbReference type="PANTHER" id="PTHR33231:SF1">
    <property type="entry name" value="30S RIBOSOMAL PROTEIN"/>
    <property type="match status" value="1"/>
</dbReference>
<sequence>MNRTNAHEVIISGIHLELTPSLKTYVSEKAERLFRHEERIMRIRVELECDSKASVDSRFKAKGHITINGPELTATVAAEECHKAISLLTDKLDRMLRRRARLLKEKRNHPHGIELADVELPKVQLVGT</sequence>
<dbReference type="GO" id="GO:0022627">
    <property type="term" value="C:cytosolic small ribosomal subunit"/>
    <property type="evidence" value="ECO:0007669"/>
    <property type="project" value="TreeGrafter"/>
</dbReference>
<dbReference type="Pfam" id="PF02482">
    <property type="entry name" value="Ribosomal_S30AE"/>
    <property type="match status" value="1"/>
</dbReference>
<reference evidence="5" key="1">
    <citation type="submission" date="2016-02" db="EMBL/GenBank/DDBJ databases">
        <authorList>
            <person name="Sanders J.G."/>
            <person name="Lin J.Y."/>
            <person name="Wertz J.T."/>
            <person name="Russell J.A."/>
            <person name="Moreau C.S."/>
            <person name="Powell S."/>
        </authorList>
    </citation>
    <scope>NUCLEOTIDE SEQUENCE [LARGE SCALE GENOMIC DNA]</scope>
    <source>
        <strain evidence="5">CAG34</strain>
    </source>
</reference>
<comment type="caution">
    <text evidence="4">The sequence shown here is derived from an EMBL/GenBank/DDBJ whole genome shotgun (WGS) entry which is preliminary data.</text>
</comment>
<dbReference type="GO" id="GO:0043024">
    <property type="term" value="F:ribosomal small subunit binding"/>
    <property type="evidence" value="ECO:0007669"/>
    <property type="project" value="TreeGrafter"/>
</dbReference>
<evidence type="ECO:0000256" key="2">
    <source>
        <dbReference type="ARBA" id="ARBA00038695"/>
    </source>
</evidence>
<proteinExistence type="predicted"/>
<gene>
    <name evidence="4" type="ORF">AXK11_05450</name>
</gene>
<comment type="subunit">
    <text evidence="2">Associates exclusively with 100S ribosomes, which are dimers of 70S ribosomes.</text>
</comment>
<keyword evidence="5" id="KW-1185">Reference proteome</keyword>
<accession>A0A139SMM3</accession>
<evidence type="ECO:0000313" key="4">
    <source>
        <dbReference type="EMBL" id="KXU35791.1"/>
    </source>
</evidence>
<dbReference type="PANTHER" id="PTHR33231">
    <property type="entry name" value="30S RIBOSOMAL PROTEIN"/>
    <property type="match status" value="1"/>
</dbReference>
<evidence type="ECO:0000256" key="3">
    <source>
        <dbReference type="ARBA" id="ARBA00041148"/>
    </source>
</evidence>
<evidence type="ECO:0000313" key="5">
    <source>
        <dbReference type="Proteomes" id="UP000070058"/>
    </source>
</evidence>
<protein>
    <recommendedName>
        <fullName evidence="3">Ribosome hibernation promoting factor</fullName>
    </recommendedName>
</protein>
<evidence type="ECO:0000256" key="1">
    <source>
        <dbReference type="ARBA" id="ARBA00022845"/>
    </source>
</evidence>
<keyword evidence="1" id="KW-0810">Translation regulation</keyword>
<dbReference type="AlphaFoldDB" id="A0A139SMM3"/>
<dbReference type="OrthoDB" id="194787at2"/>
<keyword evidence="4" id="KW-0687">Ribonucleoprotein</keyword>
<dbReference type="GO" id="GO:0045900">
    <property type="term" value="P:negative regulation of translational elongation"/>
    <property type="evidence" value="ECO:0007669"/>
    <property type="project" value="TreeGrafter"/>
</dbReference>
<dbReference type="CDD" id="cd00552">
    <property type="entry name" value="RaiA"/>
    <property type="match status" value="1"/>
</dbReference>
<dbReference type="RefSeq" id="WP_068630043.1">
    <property type="nucleotide sequence ID" value="NZ_LSZQ01000042.1"/>
</dbReference>
<keyword evidence="4" id="KW-0689">Ribosomal protein</keyword>
<name>A0A139SMM3_9BACT</name>
<dbReference type="InterPro" id="IPR003489">
    <property type="entry name" value="RHF/RaiA"/>
</dbReference>
<dbReference type="SUPFAM" id="SSF69754">
    <property type="entry name" value="Ribosome binding protein Y (YfiA homologue)"/>
    <property type="match status" value="1"/>
</dbReference>
<organism evidence="4 5">
    <name type="scientific">Cephaloticoccus primus</name>
    <dbReference type="NCBI Taxonomy" id="1548207"/>
    <lineage>
        <taxon>Bacteria</taxon>
        <taxon>Pseudomonadati</taxon>
        <taxon>Verrucomicrobiota</taxon>
        <taxon>Opitutia</taxon>
        <taxon>Opitutales</taxon>
        <taxon>Opitutaceae</taxon>
        <taxon>Cephaloticoccus</taxon>
    </lineage>
</organism>
<dbReference type="STRING" id="1548207.AXK11_05450"/>
<dbReference type="EMBL" id="LSZQ01000042">
    <property type="protein sequence ID" value="KXU35791.1"/>
    <property type="molecule type" value="Genomic_DNA"/>
</dbReference>
<dbReference type="NCBIfam" id="TIGR00741">
    <property type="entry name" value="yfiA"/>
    <property type="match status" value="1"/>
</dbReference>